<evidence type="ECO:0000256" key="1">
    <source>
        <dbReference type="ARBA" id="ARBA00022741"/>
    </source>
</evidence>
<evidence type="ECO:0000256" key="10">
    <source>
        <dbReference type="SAM" id="MobiDB-lite"/>
    </source>
</evidence>
<dbReference type="InterPro" id="IPR014016">
    <property type="entry name" value="UvrD-like_ATP-bd"/>
</dbReference>
<keyword evidence="2 9" id="KW-0378">Hydrolase</keyword>
<evidence type="ECO:0000256" key="2">
    <source>
        <dbReference type="ARBA" id="ARBA00022801"/>
    </source>
</evidence>
<accession>A0ABW1ZRZ5</accession>
<comment type="caution">
    <text evidence="12">The sequence shown here is derived from an EMBL/GenBank/DDBJ whole genome shotgun (WGS) entry which is preliminary data.</text>
</comment>
<proteinExistence type="predicted"/>
<feature type="domain" description="UvrD-like helicase ATP-binding" evidence="11">
    <location>
        <begin position="27"/>
        <end position="301"/>
    </location>
</feature>
<keyword evidence="13" id="KW-1185">Reference proteome</keyword>
<dbReference type="Proteomes" id="UP001596317">
    <property type="component" value="Unassembled WGS sequence"/>
</dbReference>
<evidence type="ECO:0000313" key="13">
    <source>
        <dbReference type="Proteomes" id="UP001596317"/>
    </source>
</evidence>
<evidence type="ECO:0000256" key="3">
    <source>
        <dbReference type="ARBA" id="ARBA00022806"/>
    </source>
</evidence>
<evidence type="ECO:0000256" key="5">
    <source>
        <dbReference type="ARBA" id="ARBA00023235"/>
    </source>
</evidence>
<dbReference type="RefSeq" id="WP_380058487.1">
    <property type="nucleotide sequence ID" value="NZ_JBHSWB010000002.1"/>
</dbReference>
<dbReference type="InterPro" id="IPR027417">
    <property type="entry name" value="P-loop_NTPase"/>
</dbReference>
<comment type="catalytic activity">
    <reaction evidence="8">
        <text>ATP + H2O = ADP + phosphate + H(+)</text>
        <dbReference type="Rhea" id="RHEA:13065"/>
        <dbReference type="ChEBI" id="CHEBI:15377"/>
        <dbReference type="ChEBI" id="CHEBI:15378"/>
        <dbReference type="ChEBI" id="CHEBI:30616"/>
        <dbReference type="ChEBI" id="CHEBI:43474"/>
        <dbReference type="ChEBI" id="CHEBI:456216"/>
        <dbReference type="EC" id="5.6.2.4"/>
    </reaction>
</comment>
<keyword evidence="3 9" id="KW-0347">Helicase</keyword>
<protein>
    <recommendedName>
        <fullName evidence="7">DNA 3'-5' helicase</fullName>
        <ecNumber evidence="7">5.6.2.4</ecNumber>
    </recommendedName>
</protein>
<reference evidence="13" key="1">
    <citation type="journal article" date="2019" name="Int. J. Syst. Evol. Microbiol.">
        <title>The Global Catalogue of Microorganisms (GCM) 10K type strain sequencing project: providing services to taxonomists for standard genome sequencing and annotation.</title>
        <authorList>
            <consortium name="The Broad Institute Genomics Platform"/>
            <consortium name="The Broad Institute Genome Sequencing Center for Infectious Disease"/>
            <person name="Wu L."/>
            <person name="Ma J."/>
        </authorList>
    </citation>
    <scope>NUCLEOTIDE SEQUENCE [LARGE SCALE GENOMIC DNA]</scope>
    <source>
        <strain evidence="13">CCUG 63830</strain>
    </source>
</reference>
<keyword evidence="4 9" id="KW-0067">ATP-binding</keyword>
<dbReference type="EMBL" id="JBHSWB010000002">
    <property type="protein sequence ID" value="MFC6662509.1"/>
    <property type="molecule type" value="Genomic_DNA"/>
</dbReference>
<dbReference type="PANTHER" id="PTHR11070">
    <property type="entry name" value="UVRD / RECB / PCRA DNA HELICASE FAMILY MEMBER"/>
    <property type="match status" value="1"/>
</dbReference>
<dbReference type="Gene3D" id="3.40.50.300">
    <property type="entry name" value="P-loop containing nucleotide triphosphate hydrolases"/>
    <property type="match status" value="2"/>
</dbReference>
<comment type="catalytic activity">
    <reaction evidence="6">
        <text>Couples ATP hydrolysis with the unwinding of duplex DNA by translocating in the 3'-5' direction.</text>
        <dbReference type="EC" id="5.6.2.4"/>
    </reaction>
</comment>
<dbReference type="Pfam" id="PF13245">
    <property type="entry name" value="AAA_19"/>
    <property type="match status" value="1"/>
</dbReference>
<evidence type="ECO:0000256" key="4">
    <source>
        <dbReference type="ARBA" id="ARBA00022840"/>
    </source>
</evidence>
<name>A0ABW1ZRZ5_9DEIO</name>
<keyword evidence="5" id="KW-0413">Isomerase</keyword>
<evidence type="ECO:0000313" key="12">
    <source>
        <dbReference type="EMBL" id="MFC6662509.1"/>
    </source>
</evidence>
<dbReference type="InterPro" id="IPR000212">
    <property type="entry name" value="DNA_helicase_UvrD/REP"/>
</dbReference>
<dbReference type="EC" id="5.6.2.4" evidence="7"/>
<evidence type="ECO:0000256" key="9">
    <source>
        <dbReference type="PROSITE-ProRule" id="PRU00560"/>
    </source>
</evidence>
<evidence type="ECO:0000256" key="8">
    <source>
        <dbReference type="ARBA" id="ARBA00048988"/>
    </source>
</evidence>
<dbReference type="InterPro" id="IPR014017">
    <property type="entry name" value="DNA_helicase_UvrD-like_C"/>
</dbReference>
<feature type="region of interest" description="Disordered" evidence="10">
    <location>
        <begin position="544"/>
        <end position="566"/>
    </location>
</feature>
<organism evidence="12 13">
    <name type="scientific">Deinococcus multiflagellatus</name>
    <dbReference type="NCBI Taxonomy" id="1656887"/>
    <lineage>
        <taxon>Bacteria</taxon>
        <taxon>Thermotogati</taxon>
        <taxon>Deinococcota</taxon>
        <taxon>Deinococci</taxon>
        <taxon>Deinococcales</taxon>
        <taxon>Deinococcaceae</taxon>
        <taxon>Deinococcus</taxon>
    </lineage>
</organism>
<dbReference type="PANTHER" id="PTHR11070:SF2">
    <property type="entry name" value="ATP-DEPENDENT DNA HELICASE SRS2"/>
    <property type="match status" value="1"/>
</dbReference>
<dbReference type="Pfam" id="PF13361">
    <property type="entry name" value="UvrD_C"/>
    <property type="match status" value="1"/>
</dbReference>
<evidence type="ECO:0000256" key="6">
    <source>
        <dbReference type="ARBA" id="ARBA00034617"/>
    </source>
</evidence>
<dbReference type="SUPFAM" id="SSF52540">
    <property type="entry name" value="P-loop containing nucleoside triphosphate hydrolases"/>
    <property type="match status" value="1"/>
</dbReference>
<sequence>MSPLFADLTTVLTSRGKTTLRARRTPSPLQQAILNAIEARCGNLLIEATAGSGKTSLLEMIAEQLIELGWLDGTGRALFLAFSKDIVKELQTRLPQQVTIRTINSLGYLICREQLPSCDFQPKKYEVLLRDAVGNRRYSRQVAAQVHERLDACVRITMSHLLPLGIDRASWCQTMDEFDVPVQGMEDDLYGLTMEVVRRGMSDVAERGIVSFLDQVYAPWFFGWRLKQPFRFLLVDEAQDLSRGQQAVVQAACDERSLVIAVGDASQAVFSFSGSDRHSLRRLGDTFQATRFPLSVTYRCPQRHVALASPYTSVIEAAPGARLGTLDDISGEEFLSLVQPGDLVLCRVNAPLVRWCFRLAQAGRPSHVKGRDVARSLVALARDAATWDGQRSHREQADDALVLHAVTFETQLASLHAFNVARLRAEAERQGRDPDMREANAYDRVKALLVILQEGKPDTLGALTQQIRALFQSGKDSVTLSSVHRAKGLEADRVYILEPDLMPHPSARTEAALEAEHAVLFVAYTRAKRSLLFVDAQDSHIPAGLRGREAQNEANTANQARPLRES</sequence>
<evidence type="ECO:0000259" key="11">
    <source>
        <dbReference type="PROSITE" id="PS51198"/>
    </source>
</evidence>
<feature type="binding site" evidence="9">
    <location>
        <begin position="48"/>
        <end position="55"/>
    </location>
    <ligand>
        <name>ATP</name>
        <dbReference type="ChEBI" id="CHEBI:30616"/>
    </ligand>
</feature>
<dbReference type="PROSITE" id="PS51198">
    <property type="entry name" value="UVRD_HELICASE_ATP_BIND"/>
    <property type="match status" value="1"/>
</dbReference>
<keyword evidence="1 9" id="KW-0547">Nucleotide-binding</keyword>
<gene>
    <name evidence="12" type="ORF">ACFP90_20865</name>
</gene>
<evidence type="ECO:0000256" key="7">
    <source>
        <dbReference type="ARBA" id="ARBA00034808"/>
    </source>
</evidence>